<dbReference type="InterPro" id="IPR015813">
    <property type="entry name" value="Pyrv/PenolPyrv_kinase-like_dom"/>
</dbReference>
<evidence type="ECO:0000256" key="13">
    <source>
        <dbReference type="ARBA" id="ARBA00023317"/>
    </source>
</evidence>
<evidence type="ECO:0000256" key="8">
    <source>
        <dbReference type="ARBA" id="ARBA00022741"/>
    </source>
</evidence>
<comment type="similarity">
    <text evidence="4 15">Belongs to the pyruvate kinase family.</text>
</comment>
<dbReference type="InterPro" id="IPR040442">
    <property type="entry name" value="Pyrv_kinase-like_dom_sf"/>
</dbReference>
<evidence type="ECO:0000259" key="17">
    <source>
        <dbReference type="Pfam" id="PF02887"/>
    </source>
</evidence>
<evidence type="ECO:0000256" key="11">
    <source>
        <dbReference type="ARBA" id="ARBA00022842"/>
    </source>
</evidence>
<reference evidence="18 19" key="1">
    <citation type="journal article" date="2016" name="Nat. Commun.">
        <title>Thousands of microbial genomes shed light on interconnected biogeochemical processes in an aquifer system.</title>
        <authorList>
            <person name="Anantharaman K."/>
            <person name="Brown C.T."/>
            <person name="Hug L.A."/>
            <person name="Sharon I."/>
            <person name="Castelle C.J."/>
            <person name="Probst A.J."/>
            <person name="Thomas B.C."/>
            <person name="Singh A."/>
            <person name="Wilkins M.J."/>
            <person name="Karaoz U."/>
            <person name="Brodie E.L."/>
            <person name="Williams K.H."/>
            <person name="Hubbard S.S."/>
            <person name="Banfield J.F."/>
        </authorList>
    </citation>
    <scope>NUCLEOTIDE SEQUENCE [LARGE SCALE GENOMIC DNA]</scope>
</reference>
<comment type="catalytic activity">
    <reaction evidence="15">
        <text>pyruvate + ATP = phosphoenolpyruvate + ADP + H(+)</text>
        <dbReference type="Rhea" id="RHEA:18157"/>
        <dbReference type="ChEBI" id="CHEBI:15361"/>
        <dbReference type="ChEBI" id="CHEBI:15378"/>
        <dbReference type="ChEBI" id="CHEBI:30616"/>
        <dbReference type="ChEBI" id="CHEBI:58702"/>
        <dbReference type="ChEBI" id="CHEBI:456216"/>
        <dbReference type="EC" id="2.7.1.40"/>
    </reaction>
</comment>
<evidence type="ECO:0000313" key="18">
    <source>
        <dbReference type="EMBL" id="OGH67968.1"/>
    </source>
</evidence>
<evidence type="ECO:0000256" key="1">
    <source>
        <dbReference type="ARBA" id="ARBA00001946"/>
    </source>
</evidence>
<sequence>MKRTRIIATIGPASCNPRILLELIRSGVNVARLNFSHGSFEEHAKYIAAIRLAARRARRTVTILQDLSGPKVRVGELPPEGVVLKAGEKIVFSNNPKHHGAIPFQYLGLPKDVSRGDTLLLDDGLLEVEILGTTPTEITARVVVGGTLTSHKGINVPSASLKIPAITEKDKKDLVFGLAHGVDWVALSFVRDPRDVEQLRKLIIKAKPARVPKIIVKVEKHEAVDHLDKIIHAADGIMIARGDLGVELPPEQVPLIQKRIIIKCRAAQKPVVVATQMLDSMIRNPRPTRAEVSDVAQAVFDGTDAVMLSGESATGKYPVETVAMMARIIDVAEHPGSEFETVLCHAPVGGAENETIGQLSVLAADLHNAAAIIVPHNSIGLVPLISHFRPHAAIFAQTKSDAEGAQLNLHYSVYPFRLHTLTAAHFVRAMLREAERAGLIERHDRVVILESSKREPFFSLREVAV</sequence>
<evidence type="ECO:0000256" key="12">
    <source>
        <dbReference type="ARBA" id="ARBA00023152"/>
    </source>
</evidence>
<dbReference type="Pfam" id="PF00224">
    <property type="entry name" value="PK"/>
    <property type="match status" value="1"/>
</dbReference>
<evidence type="ECO:0000256" key="10">
    <source>
        <dbReference type="ARBA" id="ARBA00022840"/>
    </source>
</evidence>
<evidence type="ECO:0000259" key="16">
    <source>
        <dbReference type="Pfam" id="PF00224"/>
    </source>
</evidence>
<keyword evidence="13 18" id="KW-0670">Pyruvate</keyword>
<dbReference type="GO" id="GO:0005524">
    <property type="term" value="F:ATP binding"/>
    <property type="evidence" value="ECO:0007669"/>
    <property type="project" value="UniProtKB-KW"/>
</dbReference>
<dbReference type="Gene3D" id="2.40.33.10">
    <property type="entry name" value="PK beta-barrel domain-like"/>
    <property type="match status" value="1"/>
</dbReference>
<evidence type="ECO:0000256" key="7">
    <source>
        <dbReference type="ARBA" id="ARBA00022723"/>
    </source>
</evidence>
<dbReference type="Pfam" id="PF02887">
    <property type="entry name" value="PK_C"/>
    <property type="match status" value="1"/>
</dbReference>
<comment type="caution">
    <text evidence="18">The sequence shown here is derived from an EMBL/GenBank/DDBJ whole genome shotgun (WGS) entry which is preliminary data.</text>
</comment>
<dbReference type="InterPro" id="IPR036918">
    <property type="entry name" value="Pyrv_Knase_C_sf"/>
</dbReference>
<dbReference type="EC" id="2.7.1.40" evidence="5 14"/>
<dbReference type="FunFam" id="3.20.20.60:FF:000025">
    <property type="entry name" value="Pyruvate kinase"/>
    <property type="match status" value="1"/>
</dbReference>
<gene>
    <name evidence="18" type="ORF">A3C15_00395</name>
</gene>
<keyword evidence="10" id="KW-0067">ATP-binding</keyword>
<dbReference type="PANTHER" id="PTHR11817">
    <property type="entry name" value="PYRUVATE KINASE"/>
    <property type="match status" value="1"/>
</dbReference>
<dbReference type="InterPro" id="IPR001697">
    <property type="entry name" value="Pyr_Knase"/>
</dbReference>
<dbReference type="InterPro" id="IPR015806">
    <property type="entry name" value="Pyrv_Knase_insert_dom_sf"/>
</dbReference>
<evidence type="ECO:0000256" key="6">
    <source>
        <dbReference type="ARBA" id="ARBA00022679"/>
    </source>
</evidence>
<dbReference type="InterPro" id="IPR015793">
    <property type="entry name" value="Pyrv_Knase_brl"/>
</dbReference>
<feature type="domain" description="Pyruvate kinase C-terminal" evidence="17">
    <location>
        <begin position="354"/>
        <end position="453"/>
    </location>
</feature>
<evidence type="ECO:0000313" key="19">
    <source>
        <dbReference type="Proteomes" id="UP000176532"/>
    </source>
</evidence>
<dbReference type="AlphaFoldDB" id="A0A1F6M8R7"/>
<dbReference type="Proteomes" id="UP000176532">
    <property type="component" value="Unassembled WGS sequence"/>
</dbReference>
<dbReference type="GO" id="GO:0016301">
    <property type="term" value="F:kinase activity"/>
    <property type="evidence" value="ECO:0007669"/>
    <property type="project" value="UniProtKB-KW"/>
</dbReference>
<proteinExistence type="inferred from homology"/>
<evidence type="ECO:0000256" key="3">
    <source>
        <dbReference type="ARBA" id="ARBA00004997"/>
    </source>
</evidence>
<evidence type="ECO:0000256" key="2">
    <source>
        <dbReference type="ARBA" id="ARBA00001958"/>
    </source>
</evidence>
<keyword evidence="7" id="KW-0479">Metal-binding</keyword>
<keyword evidence="9 15" id="KW-0418">Kinase</keyword>
<dbReference type="GO" id="GO:0004743">
    <property type="term" value="F:pyruvate kinase activity"/>
    <property type="evidence" value="ECO:0007669"/>
    <property type="project" value="UniProtKB-UniRule"/>
</dbReference>
<dbReference type="NCBIfam" id="NF004978">
    <property type="entry name" value="PRK06354.1"/>
    <property type="match status" value="1"/>
</dbReference>
<dbReference type="GO" id="GO:0030955">
    <property type="term" value="F:potassium ion binding"/>
    <property type="evidence" value="ECO:0007669"/>
    <property type="project" value="UniProtKB-UniRule"/>
</dbReference>
<feature type="domain" description="Pyruvate kinase barrel" evidence="16">
    <location>
        <begin position="1"/>
        <end position="322"/>
    </location>
</feature>
<keyword evidence="6 15" id="KW-0808">Transferase</keyword>
<protein>
    <recommendedName>
        <fullName evidence="5 14">Pyruvate kinase</fullName>
        <ecNumber evidence="5 14">2.7.1.40</ecNumber>
    </recommendedName>
</protein>
<comment type="pathway">
    <text evidence="3 15">Carbohydrate degradation; glycolysis; pyruvate from D-glyceraldehyde 3-phosphate: step 5/5.</text>
</comment>
<comment type="cofactor">
    <cofactor evidence="2">
        <name>K(+)</name>
        <dbReference type="ChEBI" id="CHEBI:29103"/>
    </cofactor>
</comment>
<dbReference type="Gene3D" id="3.20.20.60">
    <property type="entry name" value="Phosphoenolpyruvate-binding domains"/>
    <property type="match status" value="1"/>
</dbReference>
<dbReference type="InterPro" id="IPR015795">
    <property type="entry name" value="Pyrv_Knase_C"/>
</dbReference>
<evidence type="ECO:0000256" key="5">
    <source>
        <dbReference type="ARBA" id="ARBA00012142"/>
    </source>
</evidence>
<keyword evidence="11 15" id="KW-0460">Magnesium</keyword>
<dbReference type="NCBIfam" id="TIGR01064">
    <property type="entry name" value="pyruv_kin"/>
    <property type="match status" value="1"/>
</dbReference>
<evidence type="ECO:0000256" key="4">
    <source>
        <dbReference type="ARBA" id="ARBA00008663"/>
    </source>
</evidence>
<dbReference type="PRINTS" id="PR01050">
    <property type="entry name" value="PYRUVTKNASE"/>
</dbReference>
<name>A0A1F6M8R7_9BACT</name>
<comment type="cofactor">
    <cofactor evidence="1">
        <name>Mg(2+)</name>
        <dbReference type="ChEBI" id="CHEBI:18420"/>
    </cofactor>
</comment>
<dbReference type="GO" id="GO:0000287">
    <property type="term" value="F:magnesium ion binding"/>
    <property type="evidence" value="ECO:0007669"/>
    <property type="project" value="UniProtKB-UniRule"/>
</dbReference>
<evidence type="ECO:0000256" key="9">
    <source>
        <dbReference type="ARBA" id="ARBA00022777"/>
    </source>
</evidence>
<dbReference type="InterPro" id="IPR011037">
    <property type="entry name" value="Pyrv_Knase-like_insert_dom_sf"/>
</dbReference>
<dbReference type="SUPFAM" id="SSF52935">
    <property type="entry name" value="PK C-terminal domain-like"/>
    <property type="match status" value="1"/>
</dbReference>
<keyword evidence="8" id="KW-0547">Nucleotide-binding</keyword>
<dbReference type="SUPFAM" id="SSF50800">
    <property type="entry name" value="PK beta-barrel domain-like"/>
    <property type="match status" value="1"/>
</dbReference>
<organism evidence="18 19">
    <name type="scientific">Candidatus Magasanikbacteria bacterium RIFCSPHIGHO2_02_FULL_50_9b</name>
    <dbReference type="NCBI Taxonomy" id="1798682"/>
    <lineage>
        <taxon>Bacteria</taxon>
        <taxon>Candidatus Magasanikiibacteriota</taxon>
    </lineage>
</organism>
<dbReference type="Gene3D" id="3.40.1380.20">
    <property type="entry name" value="Pyruvate kinase, C-terminal domain"/>
    <property type="match status" value="1"/>
</dbReference>
<accession>A0A1F6M8R7</accession>
<dbReference type="EMBL" id="MFQD01000026">
    <property type="protein sequence ID" value="OGH67968.1"/>
    <property type="molecule type" value="Genomic_DNA"/>
</dbReference>
<keyword evidence="12 15" id="KW-0324">Glycolysis</keyword>
<dbReference type="STRING" id="1798682.A3C15_00395"/>
<dbReference type="UniPathway" id="UPA00109">
    <property type="reaction ID" value="UER00188"/>
</dbReference>
<dbReference type="NCBIfam" id="NF004491">
    <property type="entry name" value="PRK05826.1"/>
    <property type="match status" value="1"/>
</dbReference>
<evidence type="ECO:0000256" key="15">
    <source>
        <dbReference type="RuleBase" id="RU000504"/>
    </source>
</evidence>
<dbReference type="SUPFAM" id="SSF51621">
    <property type="entry name" value="Phosphoenolpyruvate/pyruvate domain"/>
    <property type="match status" value="1"/>
</dbReference>
<evidence type="ECO:0000256" key="14">
    <source>
        <dbReference type="NCBIfam" id="TIGR01064"/>
    </source>
</evidence>